<dbReference type="PANTHER" id="PTHR43051:SF1">
    <property type="entry name" value="POLYNUCLEOTIDE ADENYLYLTRANSFERASE FAMILY PROTEIN"/>
    <property type="match status" value="1"/>
</dbReference>
<protein>
    <recommendedName>
        <fullName evidence="1">tRNA nucleotidyltransferase/poly(A) polymerase RNA and SrmB- binding domain-containing protein</fullName>
    </recommendedName>
</protein>
<evidence type="ECO:0000313" key="2">
    <source>
        <dbReference type="EMBL" id="KAK2649268.1"/>
    </source>
</evidence>
<gene>
    <name evidence="2" type="ORF">Ddye_016757</name>
</gene>
<dbReference type="PANTHER" id="PTHR43051">
    <property type="entry name" value="POLYNUCLEOTIDE ADENYLYLTRANSFERASE FAMILY PROTEIN"/>
    <property type="match status" value="1"/>
</dbReference>
<comment type="caution">
    <text evidence="2">The sequence shown here is derived from an EMBL/GenBank/DDBJ whole genome shotgun (WGS) entry which is preliminary data.</text>
</comment>
<evidence type="ECO:0000259" key="1">
    <source>
        <dbReference type="Pfam" id="PF12627"/>
    </source>
</evidence>
<dbReference type="SUPFAM" id="SSF81891">
    <property type="entry name" value="Poly A polymerase C-terminal region-like"/>
    <property type="match status" value="1"/>
</dbReference>
<reference evidence="2" key="1">
    <citation type="journal article" date="2023" name="Plant J.">
        <title>Genome sequences and population genomics provide insights into the demographic history, inbreeding, and mutation load of two 'living fossil' tree species of Dipteronia.</title>
        <authorList>
            <person name="Feng Y."/>
            <person name="Comes H.P."/>
            <person name="Chen J."/>
            <person name="Zhu S."/>
            <person name="Lu R."/>
            <person name="Zhang X."/>
            <person name="Li P."/>
            <person name="Qiu J."/>
            <person name="Olsen K.M."/>
            <person name="Qiu Y."/>
        </authorList>
    </citation>
    <scope>NUCLEOTIDE SEQUENCE</scope>
    <source>
        <strain evidence="2">KIB01</strain>
    </source>
</reference>
<dbReference type="EMBL" id="JANJYI010000005">
    <property type="protein sequence ID" value="KAK2649268.1"/>
    <property type="molecule type" value="Genomic_DNA"/>
</dbReference>
<organism evidence="2 3">
    <name type="scientific">Dipteronia dyeriana</name>
    <dbReference type="NCBI Taxonomy" id="168575"/>
    <lineage>
        <taxon>Eukaryota</taxon>
        <taxon>Viridiplantae</taxon>
        <taxon>Streptophyta</taxon>
        <taxon>Embryophyta</taxon>
        <taxon>Tracheophyta</taxon>
        <taxon>Spermatophyta</taxon>
        <taxon>Magnoliopsida</taxon>
        <taxon>eudicotyledons</taxon>
        <taxon>Gunneridae</taxon>
        <taxon>Pentapetalae</taxon>
        <taxon>rosids</taxon>
        <taxon>malvids</taxon>
        <taxon>Sapindales</taxon>
        <taxon>Sapindaceae</taxon>
        <taxon>Hippocastanoideae</taxon>
        <taxon>Acereae</taxon>
        <taxon>Dipteronia</taxon>
    </lineage>
</organism>
<sequence length="119" mass="13707">MLRGLRIAARLGLSLTKDTETEIHKLSPSNENLDQFRLMLELNYMSYGAVEPSICLLHKFKLLEMFLPFHELLFNLIKLVSCDRPAHCNMWTLTFECGLILLRLLRLLSPTSPTSLKDC</sequence>
<name>A0AAD9U825_9ROSI</name>
<proteinExistence type="predicted"/>
<dbReference type="AlphaFoldDB" id="A0AAD9U825"/>
<dbReference type="InterPro" id="IPR032828">
    <property type="entry name" value="PolyA_RNA-bd"/>
</dbReference>
<feature type="domain" description="tRNA nucleotidyltransferase/poly(A) polymerase RNA and SrmB- binding" evidence="1">
    <location>
        <begin position="12"/>
        <end position="70"/>
    </location>
</feature>
<evidence type="ECO:0000313" key="3">
    <source>
        <dbReference type="Proteomes" id="UP001280121"/>
    </source>
</evidence>
<dbReference type="InterPro" id="IPR052191">
    <property type="entry name" value="tRNA_ntf/polyA_polymerase_I"/>
</dbReference>
<keyword evidence="3" id="KW-1185">Reference proteome</keyword>
<dbReference type="Proteomes" id="UP001280121">
    <property type="component" value="Unassembled WGS sequence"/>
</dbReference>
<dbReference type="Gene3D" id="1.10.3090.10">
    <property type="entry name" value="cca-adding enzyme, domain 2"/>
    <property type="match status" value="1"/>
</dbReference>
<accession>A0AAD9U825</accession>
<dbReference type="Pfam" id="PF12627">
    <property type="entry name" value="PolyA_pol_RNAbd"/>
    <property type="match status" value="1"/>
</dbReference>